<feature type="transmembrane region" description="Helical" evidence="6">
    <location>
        <begin position="187"/>
        <end position="205"/>
    </location>
</feature>
<feature type="domain" description="Major facilitator superfamily (MFS) profile" evidence="7">
    <location>
        <begin position="35"/>
        <end position="503"/>
    </location>
</feature>
<dbReference type="PROSITE" id="PS50850">
    <property type="entry name" value="MFS"/>
    <property type="match status" value="1"/>
</dbReference>
<keyword evidence="4 6" id="KW-0472">Membrane</keyword>
<accession>A0A9D4Q1N3</accession>
<dbReference type="InterPro" id="IPR020846">
    <property type="entry name" value="MFS_dom"/>
</dbReference>
<reference evidence="8" key="1">
    <citation type="journal article" date="2020" name="Cell">
        <title>Large-Scale Comparative Analyses of Tick Genomes Elucidate Their Genetic Diversity and Vector Capacities.</title>
        <authorList>
            <consortium name="Tick Genome and Microbiome Consortium (TIGMIC)"/>
            <person name="Jia N."/>
            <person name="Wang J."/>
            <person name="Shi W."/>
            <person name="Du L."/>
            <person name="Sun Y."/>
            <person name="Zhan W."/>
            <person name="Jiang J.F."/>
            <person name="Wang Q."/>
            <person name="Zhang B."/>
            <person name="Ji P."/>
            <person name="Bell-Sakyi L."/>
            <person name="Cui X.M."/>
            <person name="Yuan T.T."/>
            <person name="Jiang B.G."/>
            <person name="Yang W.F."/>
            <person name="Lam T.T."/>
            <person name="Chang Q.C."/>
            <person name="Ding S.J."/>
            <person name="Wang X.J."/>
            <person name="Zhu J.G."/>
            <person name="Ruan X.D."/>
            <person name="Zhao L."/>
            <person name="Wei J.T."/>
            <person name="Ye R.Z."/>
            <person name="Que T.C."/>
            <person name="Du C.H."/>
            <person name="Zhou Y.H."/>
            <person name="Cheng J.X."/>
            <person name="Dai P.F."/>
            <person name="Guo W.B."/>
            <person name="Han X.H."/>
            <person name="Huang E.J."/>
            <person name="Li L.F."/>
            <person name="Wei W."/>
            <person name="Gao Y.C."/>
            <person name="Liu J.Z."/>
            <person name="Shao H.Z."/>
            <person name="Wang X."/>
            <person name="Wang C.C."/>
            <person name="Yang T.C."/>
            <person name="Huo Q.B."/>
            <person name="Li W."/>
            <person name="Chen H.Y."/>
            <person name="Chen S.E."/>
            <person name="Zhou L.G."/>
            <person name="Ni X.B."/>
            <person name="Tian J.H."/>
            <person name="Sheng Y."/>
            <person name="Liu T."/>
            <person name="Pan Y.S."/>
            <person name="Xia L.Y."/>
            <person name="Li J."/>
            <person name="Zhao F."/>
            <person name="Cao W.C."/>
        </authorList>
    </citation>
    <scope>NUCLEOTIDE SEQUENCE</scope>
    <source>
        <strain evidence="8">Rsan-2018</strain>
    </source>
</reference>
<dbReference type="InterPro" id="IPR005828">
    <property type="entry name" value="MFS_sugar_transport-like"/>
</dbReference>
<feature type="transmembrane region" description="Helical" evidence="6">
    <location>
        <begin position="246"/>
        <end position="264"/>
    </location>
</feature>
<dbReference type="Gene3D" id="1.20.1250.20">
    <property type="entry name" value="MFS general substrate transporter like domains"/>
    <property type="match status" value="1"/>
</dbReference>
<dbReference type="GO" id="GO:0016020">
    <property type="term" value="C:membrane"/>
    <property type="evidence" value="ECO:0007669"/>
    <property type="project" value="UniProtKB-SubCell"/>
</dbReference>
<feature type="transmembrane region" description="Helical" evidence="6">
    <location>
        <begin position="363"/>
        <end position="380"/>
    </location>
</feature>
<comment type="subcellular location">
    <subcellularLocation>
        <location evidence="1">Membrane</location>
        <topology evidence="1">Multi-pass membrane protein</topology>
    </subcellularLocation>
</comment>
<feature type="compositionally biased region" description="Basic residues" evidence="5">
    <location>
        <begin position="557"/>
        <end position="566"/>
    </location>
</feature>
<dbReference type="GO" id="GO:0022857">
    <property type="term" value="F:transmembrane transporter activity"/>
    <property type="evidence" value="ECO:0007669"/>
    <property type="project" value="InterPro"/>
</dbReference>
<evidence type="ECO:0000256" key="6">
    <source>
        <dbReference type="SAM" id="Phobius"/>
    </source>
</evidence>
<feature type="transmembrane region" description="Helical" evidence="6">
    <location>
        <begin position="156"/>
        <end position="175"/>
    </location>
</feature>
<evidence type="ECO:0000259" key="7">
    <source>
        <dbReference type="PROSITE" id="PS50850"/>
    </source>
</evidence>
<comment type="caution">
    <text evidence="8">The sequence shown here is derived from an EMBL/GenBank/DDBJ whole genome shotgun (WGS) entry which is preliminary data.</text>
</comment>
<evidence type="ECO:0000313" key="9">
    <source>
        <dbReference type="Proteomes" id="UP000821837"/>
    </source>
</evidence>
<feature type="region of interest" description="Disordered" evidence="5">
    <location>
        <begin position="529"/>
        <end position="566"/>
    </location>
</feature>
<feature type="transmembrane region" description="Helical" evidence="6">
    <location>
        <begin position="332"/>
        <end position="351"/>
    </location>
</feature>
<evidence type="ECO:0000256" key="3">
    <source>
        <dbReference type="ARBA" id="ARBA00022989"/>
    </source>
</evidence>
<feature type="transmembrane region" description="Helical" evidence="6">
    <location>
        <begin position="386"/>
        <end position="407"/>
    </location>
</feature>
<dbReference type="EMBL" id="JABSTV010001249">
    <property type="protein sequence ID" value="KAH7962754.1"/>
    <property type="molecule type" value="Genomic_DNA"/>
</dbReference>
<keyword evidence="2 6" id="KW-0812">Transmembrane</keyword>
<dbReference type="PANTHER" id="PTHR24064">
    <property type="entry name" value="SOLUTE CARRIER FAMILY 22 MEMBER"/>
    <property type="match status" value="1"/>
</dbReference>
<dbReference type="Proteomes" id="UP000821837">
    <property type="component" value="Chromosome 3"/>
</dbReference>
<protein>
    <recommendedName>
        <fullName evidence="7">Major facilitator superfamily (MFS) profile domain-containing protein</fullName>
    </recommendedName>
</protein>
<feature type="transmembrane region" description="Helical" evidence="6">
    <location>
        <begin position="126"/>
        <end position="150"/>
    </location>
</feature>
<evidence type="ECO:0000256" key="5">
    <source>
        <dbReference type="SAM" id="MobiDB-lite"/>
    </source>
</evidence>
<sequence length="566" mass="61659">MTFLISPILPTKALLVSESFDCNDAFGHGTFQKRLMLLCALGAFLANSHALAFSLISRSVDYRCKQPTPQSNMSAAEEAEQLDRCLIYEAEGNVSRAVPCREWEYDVERARTTVVSAWNLVCQRKLLIAVMSVVQNSGAAVFALVAGYVADSIGRAPVLVAAALVLLVSASASCLSGDYVTLAALKFFSAGSSTLTLIFSAISLFEVTTHNNRPLHVAVSGTLGLLASDVWYFFMLQWSLRWDLELAAFILPALLLLPAYLSVYESPRWLVAAGQCQRAEGVVLAAANTNHFPLPSSACLLDKVKADMNRSADRRETIVDALLSGISIRQRALIMFGSFFSNAFALYVVVYTKERRSMPWQPYTSFFFNFTGYVIMHLLIRKVTMLTVIVSLFAALCVVQCLFILNVTAGESAVVTEALTEVHVAFYYTGGIVCFVYVLELFPTALRATAIGWAYACGRFGAVSAMLSLLLKNIGRENVAFIAAEFILFVSLLTLRSLPPATAVECTKMASKRSSLASKQNIERMKNTLATVQADGGSKKSRIGSEGSKTPSSVRGGRSRRAKAKQ</sequence>
<dbReference type="OrthoDB" id="6500587at2759"/>
<reference evidence="8" key="2">
    <citation type="submission" date="2021-09" db="EMBL/GenBank/DDBJ databases">
        <authorList>
            <person name="Jia N."/>
            <person name="Wang J."/>
            <person name="Shi W."/>
            <person name="Du L."/>
            <person name="Sun Y."/>
            <person name="Zhan W."/>
            <person name="Jiang J."/>
            <person name="Wang Q."/>
            <person name="Zhang B."/>
            <person name="Ji P."/>
            <person name="Sakyi L.B."/>
            <person name="Cui X."/>
            <person name="Yuan T."/>
            <person name="Jiang B."/>
            <person name="Yang W."/>
            <person name="Lam T.T.-Y."/>
            <person name="Chang Q."/>
            <person name="Ding S."/>
            <person name="Wang X."/>
            <person name="Zhu J."/>
            <person name="Ruan X."/>
            <person name="Zhao L."/>
            <person name="Wei J."/>
            <person name="Que T."/>
            <person name="Du C."/>
            <person name="Cheng J."/>
            <person name="Dai P."/>
            <person name="Han X."/>
            <person name="Huang E."/>
            <person name="Gao Y."/>
            <person name="Liu J."/>
            <person name="Shao H."/>
            <person name="Ye R."/>
            <person name="Li L."/>
            <person name="Wei W."/>
            <person name="Wang X."/>
            <person name="Wang C."/>
            <person name="Huo Q."/>
            <person name="Li W."/>
            <person name="Guo W."/>
            <person name="Chen H."/>
            <person name="Chen S."/>
            <person name="Zhou L."/>
            <person name="Zhou L."/>
            <person name="Ni X."/>
            <person name="Tian J."/>
            <person name="Zhou Y."/>
            <person name="Sheng Y."/>
            <person name="Liu T."/>
            <person name="Pan Y."/>
            <person name="Xia L."/>
            <person name="Li J."/>
            <person name="Zhao F."/>
            <person name="Cao W."/>
        </authorList>
    </citation>
    <scope>NUCLEOTIDE SEQUENCE</scope>
    <source>
        <strain evidence="8">Rsan-2018</strain>
        <tissue evidence="8">Larvae</tissue>
    </source>
</reference>
<dbReference type="Pfam" id="PF00083">
    <property type="entry name" value="Sugar_tr"/>
    <property type="match status" value="1"/>
</dbReference>
<feature type="transmembrane region" description="Helical" evidence="6">
    <location>
        <begin position="35"/>
        <end position="56"/>
    </location>
</feature>
<feature type="transmembrane region" description="Helical" evidence="6">
    <location>
        <begin position="419"/>
        <end position="439"/>
    </location>
</feature>
<proteinExistence type="predicted"/>
<keyword evidence="3 6" id="KW-1133">Transmembrane helix</keyword>
<gene>
    <name evidence="8" type="ORF">HPB52_017815</name>
</gene>
<dbReference type="InterPro" id="IPR036259">
    <property type="entry name" value="MFS_trans_sf"/>
</dbReference>
<keyword evidence="9" id="KW-1185">Reference proteome</keyword>
<evidence type="ECO:0000256" key="1">
    <source>
        <dbReference type="ARBA" id="ARBA00004141"/>
    </source>
</evidence>
<evidence type="ECO:0000313" key="8">
    <source>
        <dbReference type="EMBL" id="KAH7962754.1"/>
    </source>
</evidence>
<feature type="transmembrane region" description="Helical" evidence="6">
    <location>
        <begin position="217"/>
        <end position="234"/>
    </location>
</feature>
<organism evidence="8 9">
    <name type="scientific">Rhipicephalus sanguineus</name>
    <name type="common">Brown dog tick</name>
    <name type="synonym">Ixodes sanguineus</name>
    <dbReference type="NCBI Taxonomy" id="34632"/>
    <lineage>
        <taxon>Eukaryota</taxon>
        <taxon>Metazoa</taxon>
        <taxon>Ecdysozoa</taxon>
        <taxon>Arthropoda</taxon>
        <taxon>Chelicerata</taxon>
        <taxon>Arachnida</taxon>
        <taxon>Acari</taxon>
        <taxon>Parasitiformes</taxon>
        <taxon>Ixodida</taxon>
        <taxon>Ixodoidea</taxon>
        <taxon>Ixodidae</taxon>
        <taxon>Rhipicephalinae</taxon>
        <taxon>Rhipicephalus</taxon>
        <taxon>Rhipicephalus</taxon>
    </lineage>
</organism>
<feature type="transmembrane region" description="Helical" evidence="6">
    <location>
        <begin position="451"/>
        <end position="471"/>
    </location>
</feature>
<evidence type="ECO:0000256" key="4">
    <source>
        <dbReference type="ARBA" id="ARBA00023136"/>
    </source>
</evidence>
<dbReference type="AlphaFoldDB" id="A0A9D4Q1N3"/>
<name>A0A9D4Q1N3_RHISA</name>
<dbReference type="SUPFAM" id="SSF103473">
    <property type="entry name" value="MFS general substrate transporter"/>
    <property type="match status" value="1"/>
</dbReference>
<dbReference type="OMA" id="YRCKQPL"/>
<dbReference type="VEuPathDB" id="VectorBase:RSAN_028083"/>
<evidence type="ECO:0000256" key="2">
    <source>
        <dbReference type="ARBA" id="ARBA00022692"/>
    </source>
</evidence>